<protein>
    <recommendedName>
        <fullName evidence="3">DDE-1 domain-containing protein</fullName>
    </recommendedName>
</protein>
<keyword evidence="2" id="KW-1185">Reference proteome</keyword>
<accession>A0ABQ9G1V9</accession>
<gene>
    <name evidence="1" type="ORF">PR048_032293</name>
</gene>
<name>A0ABQ9G1V9_9NEOP</name>
<dbReference type="EMBL" id="JARBHB010000016">
    <property type="protein sequence ID" value="KAJ8866450.1"/>
    <property type="molecule type" value="Genomic_DNA"/>
</dbReference>
<comment type="caution">
    <text evidence="1">The sequence shown here is derived from an EMBL/GenBank/DDBJ whole genome shotgun (WGS) entry which is preliminary data.</text>
</comment>
<dbReference type="SUPFAM" id="SSF69360">
    <property type="entry name" value="Cell wall binding repeat"/>
    <property type="match status" value="1"/>
</dbReference>
<dbReference type="Proteomes" id="UP001159363">
    <property type="component" value="Chromosome 15"/>
</dbReference>
<proteinExistence type="predicted"/>
<reference evidence="1 2" key="1">
    <citation type="submission" date="2023-02" db="EMBL/GenBank/DDBJ databases">
        <title>LHISI_Scaffold_Assembly.</title>
        <authorList>
            <person name="Stuart O.P."/>
            <person name="Cleave R."/>
            <person name="Magrath M.J.L."/>
            <person name="Mikheyev A.S."/>
        </authorList>
    </citation>
    <scope>NUCLEOTIDE SEQUENCE [LARGE SCALE GENOMIC DNA]</scope>
    <source>
        <strain evidence="1">Daus_M_001</strain>
        <tissue evidence="1">Leg muscle</tissue>
    </source>
</reference>
<sequence>MKQDFVKKCPALQTVLTEEEEENTLKKWIINCCNKGFPRRKSDVIISVKEFLQLNNRPNPFAHDTPGPGLTSEAVTSASNCVSEKDIRNWFEKIPDCLKDEEQFYIPKHPEILLNANETCFMLNPTNSKVLVRKGARNIYKVEQEISKISITVMFSFSASGSDDGCFSLPDGVGRSDTGWMETEVFYEYVGNVFVPILRENNIEMTVSLFVNGHKSHISCRISELCTELGVVLIALYTNATRILQPGDVAALRPIKEGWKGVLDWRREHPNEELKKDQFSPVLETVLSKHVKAETLAVENCVNSERQERSEKERAQLVVSFKDQQEVMAPSMTKKVKCYLLQTEKNKWLRLKTKKVKCYLLQTEKNKWLHLKTKKVKCYLLQTEKNKWLHLKTKKVKCYLLQTEKNKWLHLKTKKVKCYLLQTEKNKWLHLKTKKVKCYLLHTEKNKWLHLKTKKVKCYLLQTEKNKWLHLKTKKVKCYLLQTEKNKWLHLKTKKVKCYLLQTEKN</sequence>
<organism evidence="1 2">
    <name type="scientific">Dryococelus australis</name>
    <dbReference type="NCBI Taxonomy" id="614101"/>
    <lineage>
        <taxon>Eukaryota</taxon>
        <taxon>Metazoa</taxon>
        <taxon>Ecdysozoa</taxon>
        <taxon>Arthropoda</taxon>
        <taxon>Hexapoda</taxon>
        <taxon>Insecta</taxon>
        <taxon>Pterygota</taxon>
        <taxon>Neoptera</taxon>
        <taxon>Polyneoptera</taxon>
        <taxon>Phasmatodea</taxon>
        <taxon>Verophasmatodea</taxon>
        <taxon>Anareolatae</taxon>
        <taxon>Phasmatidae</taxon>
        <taxon>Eurycanthinae</taxon>
        <taxon>Dryococelus</taxon>
    </lineage>
</organism>
<evidence type="ECO:0008006" key="3">
    <source>
        <dbReference type="Google" id="ProtNLM"/>
    </source>
</evidence>
<evidence type="ECO:0000313" key="2">
    <source>
        <dbReference type="Proteomes" id="UP001159363"/>
    </source>
</evidence>
<evidence type="ECO:0000313" key="1">
    <source>
        <dbReference type="EMBL" id="KAJ8866450.1"/>
    </source>
</evidence>